<dbReference type="AlphaFoldDB" id="A0A3S0JNL7"/>
<keyword evidence="1" id="KW-0732">Signal</keyword>
<dbReference type="OrthoDB" id="72368at2"/>
<evidence type="ECO:0000313" key="2">
    <source>
        <dbReference type="EMBL" id="RTR25732.1"/>
    </source>
</evidence>
<proteinExistence type="predicted"/>
<dbReference type="EMBL" id="RXPE01000022">
    <property type="protein sequence ID" value="RTR25732.1"/>
    <property type="molecule type" value="Genomic_DNA"/>
</dbReference>
<comment type="caution">
    <text evidence="2">The sequence shown here is derived from an EMBL/GenBank/DDBJ whole genome shotgun (WGS) entry which is preliminary data.</text>
</comment>
<accession>A0A3S0JNL7</accession>
<name>A0A3S0JNL7_9DEIO</name>
<sequence>MPHKWVTCVLTLLAFSGLAAPASALEMMVWDSQLQTKLAYGESENGVLRGQVVRGVADDVIILFSKSDLERGRAQFAPLRARYEGEIRGGQIMIKVPGGLQTLEQFLMPYRLKLSLTETSGGR</sequence>
<feature type="chain" id="PRO_5018696420" evidence="1">
    <location>
        <begin position="25"/>
        <end position="123"/>
    </location>
</feature>
<evidence type="ECO:0000256" key="1">
    <source>
        <dbReference type="SAM" id="SignalP"/>
    </source>
</evidence>
<organism evidence="2 3">
    <name type="scientific">Deinococcus radiophilus</name>
    <dbReference type="NCBI Taxonomy" id="32062"/>
    <lineage>
        <taxon>Bacteria</taxon>
        <taxon>Thermotogati</taxon>
        <taxon>Deinococcota</taxon>
        <taxon>Deinococci</taxon>
        <taxon>Deinococcales</taxon>
        <taxon>Deinococcaceae</taxon>
        <taxon>Deinococcus</taxon>
    </lineage>
</organism>
<dbReference type="Proteomes" id="UP000277766">
    <property type="component" value="Unassembled WGS sequence"/>
</dbReference>
<evidence type="ECO:0000313" key="3">
    <source>
        <dbReference type="Proteomes" id="UP000277766"/>
    </source>
</evidence>
<dbReference type="RefSeq" id="WP_126352581.1">
    <property type="nucleotide sequence ID" value="NZ_JBHSVX010000001.1"/>
</dbReference>
<reference evidence="2 3" key="1">
    <citation type="submission" date="2018-12" db="EMBL/GenBank/DDBJ databases">
        <title>Deinococcus radiophilus ATCC 27603 genome sequencing and assembly.</title>
        <authorList>
            <person name="Maclea K.S."/>
            <person name="Maynard C.R."/>
        </authorList>
    </citation>
    <scope>NUCLEOTIDE SEQUENCE [LARGE SCALE GENOMIC DNA]</scope>
    <source>
        <strain evidence="2 3">ATCC 27603</strain>
    </source>
</reference>
<keyword evidence="3" id="KW-1185">Reference proteome</keyword>
<protein>
    <submittedName>
        <fullName evidence="2">Uncharacterized protein</fullName>
    </submittedName>
</protein>
<feature type="signal peptide" evidence="1">
    <location>
        <begin position="1"/>
        <end position="24"/>
    </location>
</feature>
<gene>
    <name evidence="2" type="ORF">EJ104_09890</name>
</gene>